<dbReference type="Gene3D" id="1.10.10.10">
    <property type="entry name" value="Winged helix-like DNA-binding domain superfamily/Winged helix DNA-binding domain"/>
    <property type="match status" value="1"/>
</dbReference>
<dbReference type="InterPro" id="IPR013324">
    <property type="entry name" value="RNA_pol_sigma_r3/r4-like"/>
</dbReference>
<evidence type="ECO:0000256" key="2">
    <source>
        <dbReference type="ARBA" id="ARBA00023015"/>
    </source>
</evidence>
<evidence type="ECO:0000256" key="3">
    <source>
        <dbReference type="ARBA" id="ARBA00023082"/>
    </source>
</evidence>
<keyword evidence="7" id="KW-1185">Reference proteome</keyword>
<dbReference type="SUPFAM" id="SSF88946">
    <property type="entry name" value="Sigma2 domain of RNA polymerase sigma factors"/>
    <property type="match status" value="1"/>
</dbReference>
<keyword evidence="3" id="KW-0731">Sigma factor</keyword>
<dbReference type="RefSeq" id="WP_377094671.1">
    <property type="nucleotide sequence ID" value="NZ_JBHSJM010000001.1"/>
</dbReference>
<dbReference type="InterPro" id="IPR014284">
    <property type="entry name" value="RNA_pol_sigma-70_dom"/>
</dbReference>
<dbReference type="NCBIfam" id="TIGR02937">
    <property type="entry name" value="sigma70-ECF"/>
    <property type="match status" value="1"/>
</dbReference>
<dbReference type="InterPro" id="IPR039425">
    <property type="entry name" value="RNA_pol_sigma-70-like"/>
</dbReference>
<name>A0ABW5E2R6_9BACT</name>
<evidence type="ECO:0000259" key="5">
    <source>
        <dbReference type="Pfam" id="PF04542"/>
    </source>
</evidence>
<evidence type="ECO:0000256" key="1">
    <source>
        <dbReference type="ARBA" id="ARBA00010641"/>
    </source>
</evidence>
<evidence type="ECO:0000313" key="7">
    <source>
        <dbReference type="Proteomes" id="UP001597297"/>
    </source>
</evidence>
<keyword evidence="2" id="KW-0805">Transcription regulation</keyword>
<sequence>MNESSASENPPEELCFSQLLAGEQGFLHALIRSLGVPSSDSADVLQAANMYLIENADKFETGTNFRAWAAQVTRYRCLNYFRSQKRRPMVNLSEQALDLITEEVCRQYDETAQQLSHLDQCLKKLPFEHASLIHAIYTEGQSLKEYAHSHKKSHTAVRKTISRVRQLLKDCIERQN</sequence>
<dbReference type="EMBL" id="JBHUJC010000026">
    <property type="protein sequence ID" value="MFD2276714.1"/>
    <property type="molecule type" value="Genomic_DNA"/>
</dbReference>
<comment type="caution">
    <text evidence="6">The sequence shown here is derived from an EMBL/GenBank/DDBJ whole genome shotgun (WGS) entry which is preliminary data.</text>
</comment>
<dbReference type="NCBIfam" id="TIGR02989">
    <property type="entry name" value="Sig-70_gvs1"/>
    <property type="match status" value="1"/>
</dbReference>
<comment type="similarity">
    <text evidence="1">Belongs to the sigma-70 factor family. ECF subfamily.</text>
</comment>
<proteinExistence type="inferred from homology"/>
<keyword evidence="4" id="KW-0804">Transcription</keyword>
<organism evidence="6 7">
    <name type="scientific">Rubritalea spongiae</name>
    <dbReference type="NCBI Taxonomy" id="430797"/>
    <lineage>
        <taxon>Bacteria</taxon>
        <taxon>Pseudomonadati</taxon>
        <taxon>Verrucomicrobiota</taxon>
        <taxon>Verrucomicrobiia</taxon>
        <taxon>Verrucomicrobiales</taxon>
        <taxon>Rubritaleaceae</taxon>
        <taxon>Rubritalea</taxon>
    </lineage>
</organism>
<dbReference type="InterPro" id="IPR007627">
    <property type="entry name" value="RNA_pol_sigma70_r2"/>
</dbReference>
<dbReference type="SUPFAM" id="SSF88659">
    <property type="entry name" value="Sigma3 and sigma4 domains of RNA polymerase sigma factors"/>
    <property type="match status" value="1"/>
</dbReference>
<feature type="domain" description="RNA polymerase sigma-70 region 2" evidence="5">
    <location>
        <begin position="24"/>
        <end position="87"/>
    </location>
</feature>
<dbReference type="InterPro" id="IPR014331">
    <property type="entry name" value="RNA_pol_sigma70_ECF_RHOBA"/>
</dbReference>
<reference evidence="7" key="1">
    <citation type="journal article" date="2019" name="Int. J. Syst. Evol. Microbiol.">
        <title>The Global Catalogue of Microorganisms (GCM) 10K type strain sequencing project: providing services to taxonomists for standard genome sequencing and annotation.</title>
        <authorList>
            <consortium name="The Broad Institute Genomics Platform"/>
            <consortium name="The Broad Institute Genome Sequencing Center for Infectious Disease"/>
            <person name="Wu L."/>
            <person name="Ma J."/>
        </authorList>
    </citation>
    <scope>NUCLEOTIDE SEQUENCE [LARGE SCALE GENOMIC DNA]</scope>
    <source>
        <strain evidence="7">JCM 16545</strain>
    </source>
</reference>
<dbReference type="Pfam" id="PF04542">
    <property type="entry name" value="Sigma70_r2"/>
    <property type="match status" value="1"/>
</dbReference>
<dbReference type="PANTHER" id="PTHR43133:SF51">
    <property type="entry name" value="RNA POLYMERASE SIGMA FACTOR"/>
    <property type="match status" value="1"/>
</dbReference>
<evidence type="ECO:0000256" key="4">
    <source>
        <dbReference type="ARBA" id="ARBA00023163"/>
    </source>
</evidence>
<gene>
    <name evidence="6" type="ORF">ACFSQZ_09565</name>
</gene>
<dbReference type="Proteomes" id="UP001597297">
    <property type="component" value="Unassembled WGS sequence"/>
</dbReference>
<dbReference type="PANTHER" id="PTHR43133">
    <property type="entry name" value="RNA POLYMERASE ECF-TYPE SIGMA FACTO"/>
    <property type="match status" value="1"/>
</dbReference>
<protein>
    <submittedName>
        <fullName evidence="6">Sigma-70 family RNA polymerase sigma factor</fullName>
    </submittedName>
</protein>
<evidence type="ECO:0000313" key="6">
    <source>
        <dbReference type="EMBL" id="MFD2276714.1"/>
    </source>
</evidence>
<dbReference type="InterPro" id="IPR036388">
    <property type="entry name" value="WH-like_DNA-bd_sf"/>
</dbReference>
<accession>A0ABW5E2R6</accession>
<dbReference type="InterPro" id="IPR013325">
    <property type="entry name" value="RNA_pol_sigma_r2"/>
</dbReference>
<dbReference type="Gene3D" id="1.10.1740.10">
    <property type="match status" value="1"/>
</dbReference>